<comment type="caution">
    <text evidence="3">The sequence shown here is derived from an EMBL/GenBank/DDBJ whole genome shotgun (WGS) entry which is preliminary data.</text>
</comment>
<dbReference type="EMBL" id="JBFDAA010000007">
    <property type="protein sequence ID" value="KAL1130423.1"/>
    <property type="molecule type" value="Genomic_DNA"/>
</dbReference>
<feature type="region of interest" description="Disordered" evidence="1">
    <location>
        <begin position="23"/>
        <end position="58"/>
    </location>
</feature>
<gene>
    <name evidence="3" type="ORF">AAG570_011671</name>
</gene>
<dbReference type="InterPro" id="IPR027859">
    <property type="entry name" value="KATNIP_dom"/>
</dbReference>
<dbReference type="PANTHER" id="PTHR21534">
    <property type="entry name" value="KATANIN-INTERACTING PROTEIN"/>
    <property type="match status" value="1"/>
</dbReference>
<evidence type="ECO:0000256" key="1">
    <source>
        <dbReference type="SAM" id="MobiDB-lite"/>
    </source>
</evidence>
<proteinExistence type="predicted"/>
<evidence type="ECO:0000259" key="2">
    <source>
        <dbReference type="Pfam" id="PF14652"/>
    </source>
</evidence>
<feature type="domain" description="KATNIP" evidence="2">
    <location>
        <begin position="296"/>
        <end position="605"/>
    </location>
</feature>
<keyword evidence="4" id="KW-1185">Reference proteome</keyword>
<feature type="domain" description="KATNIP" evidence="2">
    <location>
        <begin position="102"/>
        <end position="241"/>
    </location>
</feature>
<organism evidence="3 4">
    <name type="scientific">Ranatra chinensis</name>
    <dbReference type="NCBI Taxonomy" id="642074"/>
    <lineage>
        <taxon>Eukaryota</taxon>
        <taxon>Metazoa</taxon>
        <taxon>Ecdysozoa</taxon>
        <taxon>Arthropoda</taxon>
        <taxon>Hexapoda</taxon>
        <taxon>Insecta</taxon>
        <taxon>Pterygota</taxon>
        <taxon>Neoptera</taxon>
        <taxon>Paraneoptera</taxon>
        <taxon>Hemiptera</taxon>
        <taxon>Heteroptera</taxon>
        <taxon>Panheteroptera</taxon>
        <taxon>Nepomorpha</taxon>
        <taxon>Nepidae</taxon>
        <taxon>Ranatrinae</taxon>
        <taxon>Ranatra</taxon>
    </lineage>
</organism>
<dbReference type="Proteomes" id="UP001558652">
    <property type="component" value="Unassembled WGS sequence"/>
</dbReference>
<dbReference type="Pfam" id="PF14652">
    <property type="entry name" value="DUF4457"/>
    <property type="match status" value="2"/>
</dbReference>
<reference evidence="3 4" key="1">
    <citation type="submission" date="2024-07" db="EMBL/GenBank/DDBJ databases">
        <title>Chromosome-level genome assembly of the water stick insect Ranatra chinensis (Heteroptera: Nepidae).</title>
        <authorList>
            <person name="Liu X."/>
        </authorList>
    </citation>
    <scope>NUCLEOTIDE SEQUENCE [LARGE SCALE GENOMIC DNA]</scope>
    <source>
        <strain evidence="3">Cailab_2021Rc</strain>
        <tissue evidence="3">Muscle</tissue>
    </source>
</reference>
<sequence>MVAKKLINYFAYGKAVGLKAEVHHQSEEEEPLTPSPSAARLPPKQRSVTEHLQQQRQQEEDFVIPELPSGKSLVLDITSTWGDRHYLGLNGIEIFSVTGELVQISDTRANPADINILPEYGGKDPRVAANLTDRVNRTRDDMHLWLTPFTQGKHHFVNITFAKVETIAMIRIWNYNKSRIHSYRGAKDVTITLDGRMIFKGEIARASGGILGATDSFGDTILYTTEDSILERVAENDDSFNSVMNLSVPEPAVTISNDRPLTADIGDVRPLTCVGVDNLGSWGSCGAVLVLQEVALRLVSSWQANGHARLGLTGLDVLGETGQPVRVATIETDPPTTDPHILARLLDGSNETTNEDEMWIADGPPPVTVHLKFTSPVHVCAIVVWNYNASPELSYCGVRQIEIYVDNKLLKEDVLVRKAPGHCQYPIGQRIGLALAQHNHSAGATAHQPHQPPQPLLKYTLYTPSEMPSGFVFQLVLLSTWGDHYYVGLNGIEFYDPNCRIIQLSENNICAYPASVNILEDSGGKDVRTPDKLIDGINNTTDGSHMWLAPILPGKLNSVYVIFDVSTTVSMIKLWNYAKTPTRGVKEFGILVDDLLVYNGVLDKVNLNTTYSEGSKPCHVPYRTVIFSREKETTAKGRNPTLG</sequence>
<dbReference type="PANTHER" id="PTHR21534:SF0">
    <property type="entry name" value="KATANIN-INTERACTING PROTEIN"/>
    <property type="match status" value="1"/>
</dbReference>
<accession>A0ABD0YYX8</accession>
<evidence type="ECO:0000313" key="3">
    <source>
        <dbReference type="EMBL" id="KAL1130423.1"/>
    </source>
</evidence>
<name>A0ABD0YYX8_9HEMI</name>
<protein>
    <recommendedName>
        <fullName evidence="2">KATNIP domain-containing protein</fullName>
    </recommendedName>
</protein>
<evidence type="ECO:0000313" key="4">
    <source>
        <dbReference type="Proteomes" id="UP001558652"/>
    </source>
</evidence>
<dbReference type="InterPro" id="IPR026704">
    <property type="entry name" value="KATNIP"/>
</dbReference>
<dbReference type="AlphaFoldDB" id="A0ABD0YYX8"/>